<dbReference type="InterPro" id="IPR037066">
    <property type="entry name" value="Plug_dom_sf"/>
</dbReference>
<comment type="similarity">
    <text evidence="8 9">Belongs to the TonB-dependent receptor family.</text>
</comment>
<dbReference type="Gene3D" id="2.170.130.10">
    <property type="entry name" value="TonB-dependent receptor, plug domain"/>
    <property type="match status" value="1"/>
</dbReference>
<keyword evidence="14" id="KW-1185">Reference proteome</keyword>
<dbReference type="eggNOG" id="COG1629">
    <property type="taxonomic scope" value="Bacteria"/>
</dbReference>
<dbReference type="PANTHER" id="PTHR40980">
    <property type="entry name" value="PLUG DOMAIN-CONTAINING PROTEIN"/>
    <property type="match status" value="1"/>
</dbReference>
<evidence type="ECO:0000313" key="13">
    <source>
        <dbReference type="EMBL" id="ACA85597.1"/>
    </source>
</evidence>
<keyword evidence="7 8" id="KW-0998">Cell outer membrane</keyword>
<keyword evidence="3 8" id="KW-1134">Transmembrane beta strand</keyword>
<dbReference type="AlphaFoldDB" id="B1KIU9"/>
<dbReference type="InterPro" id="IPR010104">
    <property type="entry name" value="TonB_rcpt_bac"/>
</dbReference>
<dbReference type="InterPro" id="IPR039426">
    <property type="entry name" value="TonB-dep_rcpt-like"/>
</dbReference>
<dbReference type="PROSITE" id="PS52016">
    <property type="entry name" value="TONB_DEPENDENT_REC_3"/>
    <property type="match status" value="1"/>
</dbReference>
<dbReference type="NCBIfam" id="TIGR01782">
    <property type="entry name" value="TonB-Xanth-Caul"/>
    <property type="match status" value="1"/>
</dbReference>
<evidence type="ECO:0000256" key="9">
    <source>
        <dbReference type="RuleBase" id="RU003357"/>
    </source>
</evidence>
<keyword evidence="4 8" id="KW-0812">Transmembrane</keyword>
<feature type="domain" description="TonB-dependent receptor plug" evidence="12">
    <location>
        <begin position="78"/>
        <end position="186"/>
    </location>
</feature>
<reference evidence="13 14" key="1">
    <citation type="submission" date="2008-02" db="EMBL/GenBank/DDBJ databases">
        <title>Complete sequence of Shewanella woodyi ATCC 51908.</title>
        <authorList>
            <consortium name="US DOE Joint Genome Institute"/>
            <person name="Copeland A."/>
            <person name="Lucas S."/>
            <person name="Lapidus A."/>
            <person name="Glavina del Rio T."/>
            <person name="Dalin E."/>
            <person name="Tice H."/>
            <person name="Bruce D."/>
            <person name="Goodwin L."/>
            <person name="Pitluck S."/>
            <person name="Sims D."/>
            <person name="Brettin T."/>
            <person name="Detter J.C."/>
            <person name="Han C."/>
            <person name="Kuske C.R."/>
            <person name="Schmutz J."/>
            <person name="Larimer F."/>
            <person name="Land M."/>
            <person name="Hauser L."/>
            <person name="Kyrpides N."/>
            <person name="Lykidis A."/>
            <person name="Zhao J.-S."/>
            <person name="Richardson P."/>
        </authorList>
    </citation>
    <scope>NUCLEOTIDE SEQUENCE [LARGE SCALE GENOMIC DNA]</scope>
    <source>
        <strain evidence="14">ATCC 51908 / MS32</strain>
    </source>
</reference>
<dbReference type="KEGG" id="swd:Swoo_1305"/>
<evidence type="ECO:0000256" key="8">
    <source>
        <dbReference type="PROSITE-ProRule" id="PRU01360"/>
    </source>
</evidence>
<dbReference type="STRING" id="392500.Swoo_1305"/>
<evidence type="ECO:0000256" key="6">
    <source>
        <dbReference type="ARBA" id="ARBA00023136"/>
    </source>
</evidence>
<dbReference type="PANTHER" id="PTHR40980:SF3">
    <property type="entry name" value="TONB-DEPENDENT RECEPTOR-LIKE BETA-BARREL DOMAIN-CONTAINING PROTEIN"/>
    <property type="match status" value="1"/>
</dbReference>
<dbReference type="GO" id="GO:0009279">
    <property type="term" value="C:cell outer membrane"/>
    <property type="evidence" value="ECO:0007669"/>
    <property type="project" value="UniProtKB-SubCell"/>
</dbReference>
<feature type="signal peptide" evidence="10">
    <location>
        <begin position="1"/>
        <end position="44"/>
    </location>
</feature>
<protein>
    <submittedName>
        <fullName evidence="13">TonB-dependent receptor</fullName>
    </submittedName>
</protein>
<evidence type="ECO:0000256" key="7">
    <source>
        <dbReference type="ARBA" id="ARBA00023237"/>
    </source>
</evidence>
<gene>
    <name evidence="13" type="ordered locus">Swoo_1305</name>
</gene>
<dbReference type="Pfam" id="PF00593">
    <property type="entry name" value="TonB_dep_Rec_b-barrel"/>
    <property type="match status" value="1"/>
</dbReference>
<evidence type="ECO:0000256" key="1">
    <source>
        <dbReference type="ARBA" id="ARBA00004571"/>
    </source>
</evidence>
<feature type="chain" id="PRO_5002767103" evidence="10">
    <location>
        <begin position="45"/>
        <end position="900"/>
    </location>
</feature>
<evidence type="ECO:0000256" key="4">
    <source>
        <dbReference type="ARBA" id="ARBA00022692"/>
    </source>
</evidence>
<accession>B1KIU9</accession>
<evidence type="ECO:0000256" key="5">
    <source>
        <dbReference type="ARBA" id="ARBA00023077"/>
    </source>
</evidence>
<dbReference type="CDD" id="cd01347">
    <property type="entry name" value="ligand_gated_channel"/>
    <property type="match status" value="1"/>
</dbReference>
<dbReference type="InterPro" id="IPR036942">
    <property type="entry name" value="Beta-barrel_TonB_sf"/>
</dbReference>
<organism evidence="13 14">
    <name type="scientific">Shewanella woodyi (strain ATCC 51908 / MS32)</name>
    <dbReference type="NCBI Taxonomy" id="392500"/>
    <lineage>
        <taxon>Bacteria</taxon>
        <taxon>Pseudomonadati</taxon>
        <taxon>Pseudomonadota</taxon>
        <taxon>Gammaproteobacteria</taxon>
        <taxon>Alteromonadales</taxon>
        <taxon>Shewanellaceae</taxon>
        <taxon>Shewanella</taxon>
    </lineage>
</organism>
<dbReference type="Pfam" id="PF07715">
    <property type="entry name" value="Plug"/>
    <property type="match status" value="1"/>
</dbReference>
<dbReference type="Proteomes" id="UP000002168">
    <property type="component" value="Chromosome"/>
</dbReference>
<evidence type="ECO:0000259" key="12">
    <source>
        <dbReference type="Pfam" id="PF07715"/>
    </source>
</evidence>
<evidence type="ECO:0000259" key="11">
    <source>
        <dbReference type="Pfam" id="PF00593"/>
    </source>
</evidence>
<keyword evidence="13" id="KW-0675">Receptor</keyword>
<feature type="domain" description="TonB-dependent receptor-like beta-barrel" evidence="11">
    <location>
        <begin position="414"/>
        <end position="856"/>
    </location>
</feature>
<dbReference type="Gene3D" id="2.40.170.20">
    <property type="entry name" value="TonB-dependent receptor, beta-barrel domain"/>
    <property type="match status" value="1"/>
</dbReference>
<keyword evidence="2 8" id="KW-0813">Transport</keyword>
<keyword evidence="5 9" id="KW-0798">TonB box</keyword>
<evidence type="ECO:0000256" key="3">
    <source>
        <dbReference type="ARBA" id="ARBA00022452"/>
    </source>
</evidence>
<keyword evidence="10" id="KW-0732">Signal</keyword>
<dbReference type="SUPFAM" id="SSF56935">
    <property type="entry name" value="Porins"/>
    <property type="match status" value="1"/>
</dbReference>
<evidence type="ECO:0000256" key="10">
    <source>
        <dbReference type="SAM" id="SignalP"/>
    </source>
</evidence>
<proteinExistence type="inferred from homology"/>
<dbReference type="HOGENOM" id="CLU_006935_2_0_6"/>
<dbReference type="InterPro" id="IPR012910">
    <property type="entry name" value="Plug_dom"/>
</dbReference>
<evidence type="ECO:0000256" key="2">
    <source>
        <dbReference type="ARBA" id="ARBA00022448"/>
    </source>
</evidence>
<dbReference type="EMBL" id="CP000961">
    <property type="protein sequence ID" value="ACA85597.1"/>
    <property type="molecule type" value="Genomic_DNA"/>
</dbReference>
<dbReference type="InterPro" id="IPR000531">
    <property type="entry name" value="Beta-barrel_TonB"/>
</dbReference>
<name>B1KIU9_SHEWM</name>
<sequence precursor="true">MDTKKNKIELWKGNEMRTSNFKKSILATNIALMLGTAVSMSAVAAEADSAPTADENIEKIEVRGLRASNKANINEKRFSNAVVDAVTAEDIGKFPDSDVGQALGRVPGVSVGRTFGQGSSVSIRGTDPLMTLTTLNGQNVASTGWYDQMNVDRSFNYSMLPSELIGGMEVYKSSQANLVEGGIGGTVIVKTRKPLDMEANSVFGSVKGEYGTVNEEWAPELSGLYSWKNESETFGILLAGSYIDREYLRTGTEADLDWGGRSSIQPSSFLQEQERTAVDATIQFRPTDNLEFGAHILSMQLGADSIGANMYIETDTNWGAGDSNCQKFNAAGVCVLSVTPESAPTDVFYQNWARKGEMTSDTFELNAEYEGDGYTLSAVAGNTKAEGGTQMSANFGYGWWGDNFGQVKWAGTVDATGKQIDINGRDMSFTQDQLDTTVGTSQWTGVQGPNRDEENYVQFDADFDIDMGILTKFETGIRYTQHEFEKSENKAVYDPNKANSFNTSDLYSGTMKLGYDGWTIPKANLDAMIDSTVSLVDEFVYNRAAYGLIEEDNLSIYGMFSFQGDDFRGNFGVRYISTDVTSSGHVIDNSPADKLGVNAGWSEEVHSESDDYADVLPSFNLSYNVTQDVIIRFAAAQAITRPNYDNLFLSSVSGYPDDRRGNEEITYGNPGLKPMKSSQVDVSLEYYYGDGNLVSATYFTKDISDFIVATTKYNQQIGVINNDLETPADDWTVNNFENANDGQIDGIELQLIHAWDNGFGVNANYTFANGTAPSEVYTDSIGIFTESSEHTANLVGFWENDDFSARAAYNWRSEYMIREYGKYYGNRMHDDFGTLDVTLGWNITENIGLQLEVVNLTAEDDVQYGAAAAGTDVKPALQDDFPTWSFKGETTYKLGASFRF</sequence>
<dbReference type="eggNOG" id="COG4771">
    <property type="taxonomic scope" value="Bacteria"/>
</dbReference>
<keyword evidence="6 8" id="KW-0472">Membrane</keyword>
<comment type="subcellular location">
    <subcellularLocation>
        <location evidence="1 8">Cell outer membrane</location>
        <topology evidence="1 8">Multi-pass membrane protein</topology>
    </subcellularLocation>
</comment>
<evidence type="ECO:0000313" key="14">
    <source>
        <dbReference type="Proteomes" id="UP000002168"/>
    </source>
</evidence>